<organism evidence="1 2">
    <name type="scientific">Bipolaris oryzae ATCC 44560</name>
    <dbReference type="NCBI Taxonomy" id="930090"/>
    <lineage>
        <taxon>Eukaryota</taxon>
        <taxon>Fungi</taxon>
        <taxon>Dikarya</taxon>
        <taxon>Ascomycota</taxon>
        <taxon>Pezizomycotina</taxon>
        <taxon>Dothideomycetes</taxon>
        <taxon>Pleosporomycetidae</taxon>
        <taxon>Pleosporales</taxon>
        <taxon>Pleosporineae</taxon>
        <taxon>Pleosporaceae</taxon>
        <taxon>Bipolaris</taxon>
    </lineage>
</organism>
<dbReference type="KEGG" id="bor:COCMIDRAFT_35696"/>
<dbReference type="GeneID" id="19122846"/>
<protein>
    <submittedName>
        <fullName evidence="1">Uncharacterized protein</fullName>
    </submittedName>
</protein>
<reference evidence="1 2" key="1">
    <citation type="journal article" date="2013" name="PLoS Genet.">
        <title>Comparative genome structure, secondary metabolite, and effector coding capacity across Cochliobolus pathogens.</title>
        <authorList>
            <person name="Condon B.J."/>
            <person name="Leng Y."/>
            <person name="Wu D."/>
            <person name="Bushley K.E."/>
            <person name="Ohm R.A."/>
            <person name="Otillar R."/>
            <person name="Martin J."/>
            <person name="Schackwitz W."/>
            <person name="Grimwood J."/>
            <person name="MohdZainudin N."/>
            <person name="Xue C."/>
            <person name="Wang R."/>
            <person name="Manning V.A."/>
            <person name="Dhillon B."/>
            <person name="Tu Z.J."/>
            <person name="Steffenson B.J."/>
            <person name="Salamov A."/>
            <person name="Sun H."/>
            <person name="Lowry S."/>
            <person name="LaButti K."/>
            <person name="Han J."/>
            <person name="Copeland A."/>
            <person name="Lindquist E."/>
            <person name="Barry K."/>
            <person name="Schmutz J."/>
            <person name="Baker S.E."/>
            <person name="Ciuffetti L.M."/>
            <person name="Grigoriev I.V."/>
            <person name="Zhong S."/>
            <person name="Turgeon B.G."/>
        </authorList>
    </citation>
    <scope>NUCLEOTIDE SEQUENCE [LARGE SCALE GENOMIC DNA]</scope>
    <source>
        <strain evidence="1 2">ATCC 44560</strain>
    </source>
</reference>
<sequence length="208" mass="22558">MADVMQLGRQASGVERGAHVECLSGVLRVDDWSWLATEPYKVLQRTDWTRICQSGPYALMALRSECQPVALVFPPSCTQPSFPSLTRLVASYQRHRMVLAARIDRRAAETLIGLSIPMDGSWARMGGEAALERILVSFTACSVRVTACAGFMLAPKPDILIPGAGAQEHGPDRCHKRVDLDVNPAVAVLPLLSPVLTSPLLTLGLADR</sequence>
<dbReference type="AlphaFoldDB" id="W6Z9P2"/>
<gene>
    <name evidence="1" type="ORF">COCMIDRAFT_35696</name>
</gene>
<keyword evidence="2" id="KW-1185">Reference proteome</keyword>
<name>W6Z9P2_COCMI</name>
<evidence type="ECO:0000313" key="2">
    <source>
        <dbReference type="Proteomes" id="UP000054032"/>
    </source>
</evidence>
<dbReference type="HOGENOM" id="CLU_1128973_0_0_1"/>
<proteinExistence type="predicted"/>
<accession>W6Z9P2</accession>
<dbReference type="Proteomes" id="UP000054032">
    <property type="component" value="Unassembled WGS sequence"/>
</dbReference>
<dbReference type="EMBL" id="KI963962">
    <property type="protein sequence ID" value="EUC46705.1"/>
    <property type="molecule type" value="Genomic_DNA"/>
</dbReference>
<dbReference type="RefSeq" id="XP_007686767.1">
    <property type="nucleotide sequence ID" value="XM_007688577.1"/>
</dbReference>
<dbReference type="OrthoDB" id="10328290at2759"/>
<evidence type="ECO:0000313" key="1">
    <source>
        <dbReference type="EMBL" id="EUC46705.1"/>
    </source>
</evidence>